<evidence type="ECO:0000313" key="2">
    <source>
        <dbReference type="Proteomes" id="UP000318815"/>
    </source>
</evidence>
<dbReference type="AlphaFoldDB" id="A0A5C6LJ09"/>
<gene>
    <name evidence="1" type="ORF">FEF09_30300</name>
</gene>
<organism evidence="1 2">
    <name type="scientific">Chitinophaga pinensis</name>
    <dbReference type="NCBI Taxonomy" id="79329"/>
    <lineage>
        <taxon>Bacteria</taxon>
        <taxon>Pseudomonadati</taxon>
        <taxon>Bacteroidota</taxon>
        <taxon>Chitinophagia</taxon>
        <taxon>Chitinophagales</taxon>
        <taxon>Chitinophagaceae</taxon>
        <taxon>Chitinophaga</taxon>
    </lineage>
</organism>
<dbReference type="EMBL" id="VOHS01000095">
    <property type="protein sequence ID" value="TWV88731.1"/>
    <property type="molecule type" value="Genomic_DNA"/>
</dbReference>
<feature type="non-terminal residue" evidence="1">
    <location>
        <position position="208"/>
    </location>
</feature>
<dbReference type="RefSeq" id="WP_146308630.1">
    <property type="nucleotide sequence ID" value="NZ_VOHS01000095.1"/>
</dbReference>
<protein>
    <submittedName>
        <fullName evidence="1">Uncharacterized protein</fullName>
    </submittedName>
</protein>
<comment type="caution">
    <text evidence="1">The sequence shown here is derived from an EMBL/GenBank/DDBJ whole genome shotgun (WGS) entry which is preliminary data.</text>
</comment>
<reference evidence="1 2" key="1">
    <citation type="submission" date="2019-08" db="EMBL/GenBank/DDBJ databases">
        <title>Whole genome sequencing of chitin degrading bacteria Chitinophaga pinensis YS16.</title>
        <authorList>
            <person name="Singh R.P."/>
            <person name="Manchanda G."/>
            <person name="Maurya I.K."/>
            <person name="Joshi N.K."/>
            <person name="Srivastava A.K."/>
        </authorList>
    </citation>
    <scope>NUCLEOTIDE SEQUENCE [LARGE SCALE GENOMIC DNA]</scope>
    <source>
        <strain evidence="1 2">YS-16</strain>
    </source>
</reference>
<dbReference type="Proteomes" id="UP000318815">
    <property type="component" value="Unassembled WGS sequence"/>
</dbReference>
<evidence type="ECO:0000313" key="1">
    <source>
        <dbReference type="EMBL" id="TWV88731.1"/>
    </source>
</evidence>
<name>A0A5C6LJ09_9BACT</name>
<accession>A0A5C6LJ09</accession>
<keyword evidence="2" id="KW-1185">Reference proteome</keyword>
<proteinExistence type="predicted"/>
<sequence length="208" mass="23554">MLYDFLARQQAPFSEPLKIRFGYSNKPHCYHLNNSTTCCCINPCRKRPLTRFYHLIITVTANRPFYSGPPEKEYASTADPRSQTPLPSIVAIAYPPQKVQALPISASRWQICVLVPLLCLSHSATIKWLKGKRSALFRWRWLVITLRGMINFQQQGLHDFKSGGIFDGGISSASMNSLNLSARTHESSQQKTYLDNLIKGTTDGEFDQ</sequence>